<keyword evidence="3" id="KW-1185">Reference proteome</keyword>
<dbReference type="PANTHER" id="PTHR38730">
    <property type="entry name" value="SLL7028 PROTEIN"/>
    <property type="match status" value="1"/>
</dbReference>
<sequence length="121" mass="12804">MSGVRALAPDELRAFRLARLVSAEQMPYFMRALFAAQPVAAPGLGTFAVDAQWRLYLDPALLVGVGAWPVPVAGAVLLHEVGHVLRAHGVRGQSLPKPAGHVAWNYAADAEINDDLLAAGV</sequence>
<dbReference type="InterPro" id="IPR025154">
    <property type="entry name" value="Put_metallopeptidase_dom"/>
</dbReference>
<feature type="domain" description="Putative metallopeptidase" evidence="1">
    <location>
        <begin position="17"/>
        <end position="121"/>
    </location>
</feature>
<dbReference type="Proteomes" id="UP001589587">
    <property type="component" value="Unassembled WGS sequence"/>
</dbReference>
<accession>A0ABV5XFS1</accession>
<evidence type="ECO:0000313" key="3">
    <source>
        <dbReference type="Proteomes" id="UP001589587"/>
    </source>
</evidence>
<evidence type="ECO:0000313" key="2">
    <source>
        <dbReference type="EMBL" id="MFB9781221.1"/>
    </source>
</evidence>
<comment type="caution">
    <text evidence="2">The sequence shown here is derived from an EMBL/GenBank/DDBJ whole genome shotgun (WGS) entry which is preliminary data.</text>
</comment>
<proteinExistence type="predicted"/>
<dbReference type="PANTHER" id="PTHR38730:SF1">
    <property type="entry name" value="SLL7028 PROTEIN"/>
    <property type="match status" value="1"/>
</dbReference>
<feature type="non-terminal residue" evidence="2">
    <location>
        <position position="121"/>
    </location>
</feature>
<name>A0ABV5XFS1_9NOCA</name>
<organism evidence="2 3">
    <name type="scientific">Rhodococcus baikonurensis</name>
    <dbReference type="NCBI Taxonomy" id="172041"/>
    <lineage>
        <taxon>Bacteria</taxon>
        <taxon>Bacillati</taxon>
        <taxon>Actinomycetota</taxon>
        <taxon>Actinomycetes</taxon>
        <taxon>Mycobacteriales</taxon>
        <taxon>Nocardiaceae</taxon>
        <taxon>Rhodococcus</taxon>
        <taxon>Rhodococcus erythropolis group</taxon>
    </lineage>
</organism>
<dbReference type="Pfam" id="PF13203">
    <property type="entry name" value="DUF2201_N"/>
    <property type="match status" value="1"/>
</dbReference>
<reference evidence="2 3" key="1">
    <citation type="submission" date="2024-09" db="EMBL/GenBank/DDBJ databases">
        <authorList>
            <person name="Sun Q."/>
            <person name="Mori K."/>
        </authorList>
    </citation>
    <scope>NUCLEOTIDE SEQUENCE [LARGE SCALE GENOMIC DNA]</scope>
    <source>
        <strain evidence="2 3">JCM 11411</strain>
    </source>
</reference>
<evidence type="ECO:0000259" key="1">
    <source>
        <dbReference type="Pfam" id="PF13203"/>
    </source>
</evidence>
<dbReference type="EMBL" id="JBHMAS010000037">
    <property type="protein sequence ID" value="MFB9781221.1"/>
    <property type="molecule type" value="Genomic_DNA"/>
</dbReference>
<gene>
    <name evidence="2" type="ORF">ACFFQ6_16115</name>
</gene>
<protein>
    <recommendedName>
        <fullName evidence="1">Putative metallopeptidase domain-containing protein</fullName>
    </recommendedName>
</protein>